<name>A0A2B4RP31_STYPI</name>
<evidence type="ECO:0000256" key="3">
    <source>
        <dbReference type="ARBA" id="ARBA00022833"/>
    </source>
</evidence>
<feature type="region of interest" description="Disordered" evidence="5">
    <location>
        <begin position="790"/>
        <end position="819"/>
    </location>
</feature>
<feature type="region of interest" description="Disordered" evidence="5">
    <location>
        <begin position="482"/>
        <end position="510"/>
    </location>
</feature>
<feature type="compositionally biased region" description="Polar residues" evidence="5">
    <location>
        <begin position="608"/>
        <end position="619"/>
    </location>
</feature>
<evidence type="ECO:0000256" key="1">
    <source>
        <dbReference type="ARBA" id="ARBA00022723"/>
    </source>
</evidence>
<dbReference type="InterPro" id="IPR008913">
    <property type="entry name" value="Znf_CHY"/>
</dbReference>
<feature type="region of interest" description="Disordered" evidence="5">
    <location>
        <begin position="386"/>
        <end position="426"/>
    </location>
</feature>
<feature type="compositionally biased region" description="Polar residues" evidence="5">
    <location>
        <begin position="251"/>
        <end position="277"/>
    </location>
</feature>
<evidence type="ECO:0000256" key="5">
    <source>
        <dbReference type="SAM" id="MobiDB-lite"/>
    </source>
</evidence>
<reference evidence="9" key="1">
    <citation type="journal article" date="2017" name="bioRxiv">
        <title>Comparative analysis of the genomes of Stylophora pistillata and Acropora digitifera provides evidence for extensive differences between species of corals.</title>
        <authorList>
            <person name="Voolstra C.R."/>
            <person name="Li Y."/>
            <person name="Liew Y.J."/>
            <person name="Baumgarten S."/>
            <person name="Zoccola D."/>
            <person name="Flot J.-F."/>
            <person name="Tambutte S."/>
            <person name="Allemand D."/>
            <person name="Aranda M."/>
        </authorList>
    </citation>
    <scope>NUCLEOTIDE SEQUENCE [LARGE SCALE GENOMIC DNA]</scope>
</reference>
<dbReference type="OrthoDB" id="411372at2759"/>
<dbReference type="Pfam" id="PF05495">
    <property type="entry name" value="zf-CHY"/>
    <property type="match status" value="1"/>
</dbReference>
<feature type="region of interest" description="Disordered" evidence="5">
    <location>
        <begin position="608"/>
        <end position="644"/>
    </location>
</feature>
<dbReference type="PROSITE" id="PS51270">
    <property type="entry name" value="ZF_CTCHY"/>
    <property type="match status" value="1"/>
</dbReference>
<dbReference type="InterPro" id="IPR037274">
    <property type="entry name" value="Znf_CHY_sf"/>
</dbReference>
<feature type="compositionally biased region" description="Basic and acidic residues" evidence="5">
    <location>
        <begin position="392"/>
        <end position="404"/>
    </location>
</feature>
<keyword evidence="3" id="KW-0862">Zinc</keyword>
<proteinExistence type="predicted"/>
<dbReference type="GO" id="GO:0006511">
    <property type="term" value="P:ubiquitin-dependent protein catabolic process"/>
    <property type="evidence" value="ECO:0007669"/>
    <property type="project" value="TreeGrafter"/>
</dbReference>
<feature type="region of interest" description="Disordered" evidence="5">
    <location>
        <begin position="1055"/>
        <end position="1085"/>
    </location>
</feature>
<evidence type="ECO:0000259" key="7">
    <source>
        <dbReference type="PROSITE" id="PS51270"/>
    </source>
</evidence>
<keyword evidence="1" id="KW-0479">Metal-binding</keyword>
<dbReference type="GO" id="GO:0016567">
    <property type="term" value="P:protein ubiquitination"/>
    <property type="evidence" value="ECO:0007669"/>
    <property type="project" value="TreeGrafter"/>
</dbReference>
<dbReference type="Proteomes" id="UP000225706">
    <property type="component" value="Unassembled WGS sequence"/>
</dbReference>
<gene>
    <name evidence="8" type="primary">RCHY1</name>
    <name evidence="8" type="ORF">AWC38_SpisGene17617</name>
</gene>
<dbReference type="GO" id="GO:0061630">
    <property type="term" value="F:ubiquitin protein ligase activity"/>
    <property type="evidence" value="ECO:0007669"/>
    <property type="project" value="TreeGrafter"/>
</dbReference>
<protein>
    <submittedName>
        <fullName evidence="8">RING finger and CHY zinc finger domain-containing protein 1</fullName>
    </submittedName>
</protein>
<evidence type="ECO:0000256" key="2">
    <source>
        <dbReference type="ARBA" id="ARBA00022771"/>
    </source>
</evidence>
<feature type="domain" description="CTCHY-type" evidence="7">
    <location>
        <begin position="1191"/>
        <end position="1253"/>
    </location>
</feature>
<sequence>MYIFTTTRRFFRNGASNDSSMSNIAASIVCLPTGGPSEFKDKQRQTRESVLECLRTVSQISRLLYSVESPFTHVEICLVDTNQCHNAHKSLEDQKYISREEKVRLVDLSDDDTGRLAASFQNQEDRENTSRTLQYLTESSEGNENNECITQNVPDITTVKASTTNHEEESILREDEISEGKRLFEDDRKSRLSSIADLKEILRKKQLKPKRGDSIHSNKADANDVAKLQSNHMQNGSNCGNREALYQNPEAQALSQKRTSRNVISHKSGLRTSSLESKTAREEDNLLRMHLSPQYPAPNNVRERNYLETQPKCELAEDESSRLPKIMREKEATFAASDKCDASGLLERKAYAKNVETGANGDHCSTNNAIKINRETPLHNQDVQDTIGVDQEGQRQTKPGVDKFKSRKHHSVERSERNDVDVTGNRTNIQEKQETPCPDYDDKATWKTFGLPAGEVLADGSMNIDTSRSQNNMVDLLKETHTGDGTNLEEDNGMHSMQKREPTKHSKSKATISNCKEITTTFMFQGGDVVADGEVHKNLGGDGSVLAQNSDKDNHVFLFIPNHGEEDAIGVDREGQRQTKLNVSTFKIKKRELEGRERSGLEIIRSKTNTSESQGTSCCDHNDMATERTSGPLGEEALSDGSMNRETARSQNDVVALLTETDFVNGPKLKEEIGTQSLNQGSRALKPISSYGQIYFKSQATTSNRHETSTRLLCQGSDVVADGESNEDDLNNVDIADGPALTQNPYKAFNAGERFTANMKHKSVPSCSENESHTDTDALCKHRYPLNSETDLFQSHSGDGGARPKQRSTDNAKCPLPWPGGTNPISADCDFKIENRGLDPVFMARHVKESSPFPSFYNGGNYNHASLDGPWQEDYEQEYSSSNAHDQVFKGKGQISPEKKKFIPHDIVHKSNMCVPVYNASVNKNFSFYHVTQPNGNEKESWHFPSSESWEDRVLRSQCFAERTNKSNRTSLPKSFDADREKLFNTCGSVCAYNDMDSMANEYFSSIAKDECAQSLPLSENEHSSTEHSLASSFRCLQDIMAKTIRLVVSNATGAGKTQPANQAVEKTGVQEETGDTGEGEPALTQQVNETNTQVESTPSNKTTIEAKRQPVATPVQESPRPVCSHYQRRCLVRFPCCGKFFPCHRCHNESDCSEDQARAINATHIRCTICYHEQEIDENGQRCGGCNAIMSEYFCPTCRHYTSVDKNPFHCEKCGICRIHRDRSFHCNVCNVCLDKRLEGKHKCRPDSGHDECCICLEDAFSGCQILPCSHKVHKDCAIAMIQNGVTQAVGIASGSLEISLLFSSEIILKQLLASGSVNIVE</sequence>
<feature type="region of interest" description="Disordered" evidence="5">
    <location>
        <begin position="251"/>
        <end position="281"/>
    </location>
</feature>
<comment type="caution">
    <text evidence="8">The sequence shown here is derived from an EMBL/GenBank/DDBJ whole genome shotgun (WGS) entry which is preliminary data.</text>
</comment>
<dbReference type="InterPro" id="IPR017921">
    <property type="entry name" value="Znf_CTCHY"/>
</dbReference>
<keyword evidence="2 4" id="KW-0863">Zinc-finger</keyword>
<dbReference type="GO" id="GO:0005634">
    <property type="term" value="C:nucleus"/>
    <property type="evidence" value="ECO:0007669"/>
    <property type="project" value="TreeGrafter"/>
</dbReference>
<dbReference type="SUPFAM" id="SSF161219">
    <property type="entry name" value="CHY zinc finger-like"/>
    <property type="match status" value="1"/>
</dbReference>
<evidence type="ECO:0000313" key="9">
    <source>
        <dbReference type="Proteomes" id="UP000225706"/>
    </source>
</evidence>
<dbReference type="InterPro" id="IPR037275">
    <property type="entry name" value="Znf_CTCHY_sf"/>
</dbReference>
<dbReference type="EMBL" id="LSMT01000435">
    <property type="protein sequence ID" value="PFX18025.1"/>
    <property type="molecule type" value="Genomic_DNA"/>
</dbReference>
<dbReference type="PANTHER" id="PTHR21319">
    <property type="entry name" value="RING FINGER AND CHY ZINC FINGER DOMAIN-CONTAINING PROTEIN 1"/>
    <property type="match status" value="1"/>
</dbReference>
<dbReference type="GO" id="GO:0008270">
    <property type="term" value="F:zinc ion binding"/>
    <property type="evidence" value="ECO:0007669"/>
    <property type="project" value="UniProtKB-KW"/>
</dbReference>
<evidence type="ECO:0000313" key="8">
    <source>
        <dbReference type="EMBL" id="PFX18025.1"/>
    </source>
</evidence>
<dbReference type="PROSITE" id="PS51266">
    <property type="entry name" value="ZF_CHY"/>
    <property type="match status" value="1"/>
</dbReference>
<feature type="domain" description="CHY-type" evidence="6">
    <location>
        <begin position="1117"/>
        <end position="1189"/>
    </location>
</feature>
<accession>A0A2B4RP31</accession>
<dbReference type="SUPFAM" id="SSF161245">
    <property type="entry name" value="Zinc hairpin stack"/>
    <property type="match status" value="1"/>
</dbReference>
<organism evidence="8 9">
    <name type="scientific">Stylophora pistillata</name>
    <name type="common">Smooth cauliflower coral</name>
    <dbReference type="NCBI Taxonomy" id="50429"/>
    <lineage>
        <taxon>Eukaryota</taxon>
        <taxon>Metazoa</taxon>
        <taxon>Cnidaria</taxon>
        <taxon>Anthozoa</taxon>
        <taxon>Hexacorallia</taxon>
        <taxon>Scleractinia</taxon>
        <taxon>Astrocoeniina</taxon>
        <taxon>Pocilloporidae</taxon>
        <taxon>Stylophora</taxon>
    </lineage>
</organism>
<evidence type="ECO:0000259" key="6">
    <source>
        <dbReference type="PROSITE" id="PS51266"/>
    </source>
</evidence>
<dbReference type="PANTHER" id="PTHR21319:SF53">
    <property type="entry name" value="RING FINGER AND CHY ZINC FINGER DOMAIN-CONTAINING PROTEIN 1"/>
    <property type="match status" value="1"/>
</dbReference>
<keyword evidence="9" id="KW-1185">Reference proteome</keyword>
<evidence type="ECO:0000256" key="4">
    <source>
        <dbReference type="PROSITE-ProRule" id="PRU00601"/>
    </source>
</evidence>